<sequence length="86" mass="8873">MAALFAVPPAPDGSVRTLEVREFDEAYVVRPSGPAPAASGARPTPAEPGGSTFVVAKAGGEVTTLPNYPCEQAIASYRRSRAAGVW</sequence>
<evidence type="ECO:0000313" key="2">
    <source>
        <dbReference type="EMBL" id="MBB1246882.1"/>
    </source>
</evidence>
<name>A0ABR6ENF9_9ACTN</name>
<feature type="region of interest" description="Disordered" evidence="1">
    <location>
        <begin position="31"/>
        <end position="51"/>
    </location>
</feature>
<reference evidence="3" key="1">
    <citation type="journal article" date="2020" name="Syst. Appl. Microbiol.">
        <title>Streptomyces alkaliterrae sp. nov., isolated from an alkaline soil, and emended descriptions of Streptomyces alkaliphilus, Streptomyces calidiresistens and Streptomyces durbertensis.</title>
        <authorList>
            <person name="Swiecimska M."/>
            <person name="Golinska P."/>
            <person name="Nouioui I."/>
            <person name="Wypij M."/>
            <person name="Rai M."/>
            <person name="Sangal V."/>
            <person name="Goodfellow M."/>
        </authorList>
    </citation>
    <scope>NUCLEOTIDE SEQUENCE [LARGE SCALE GENOMIC DNA]</scope>
    <source>
        <strain evidence="3">DSM 104538</strain>
    </source>
</reference>
<accession>A0ABR6ENF9</accession>
<protein>
    <submittedName>
        <fullName evidence="2">Uncharacterized protein</fullName>
    </submittedName>
</protein>
<organism evidence="2 3">
    <name type="scientific">Streptomyces durbertensis</name>
    <dbReference type="NCBI Taxonomy" id="2448886"/>
    <lineage>
        <taxon>Bacteria</taxon>
        <taxon>Bacillati</taxon>
        <taxon>Actinomycetota</taxon>
        <taxon>Actinomycetes</taxon>
        <taxon>Kitasatosporales</taxon>
        <taxon>Streptomycetaceae</taxon>
        <taxon>Streptomyces</taxon>
    </lineage>
</organism>
<dbReference type="EMBL" id="WMLF01000650">
    <property type="protein sequence ID" value="MBB1246882.1"/>
    <property type="molecule type" value="Genomic_DNA"/>
</dbReference>
<keyword evidence="3" id="KW-1185">Reference proteome</keyword>
<comment type="caution">
    <text evidence="2">The sequence shown here is derived from an EMBL/GenBank/DDBJ whole genome shotgun (WGS) entry which is preliminary data.</text>
</comment>
<dbReference type="Proteomes" id="UP000766698">
    <property type="component" value="Unassembled WGS sequence"/>
</dbReference>
<evidence type="ECO:0000313" key="3">
    <source>
        <dbReference type="Proteomes" id="UP000766698"/>
    </source>
</evidence>
<evidence type="ECO:0000256" key="1">
    <source>
        <dbReference type="SAM" id="MobiDB-lite"/>
    </source>
</evidence>
<gene>
    <name evidence="2" type="ORF">GL263_25510</name>
</gene>
<proteinExistence type="predicted"/>
<feature type="compositionally biased region" description="Low complexity" evidence="1">
    <location>
        <begin position="31"/>
        <end position="44"/>
    </location>
</feature>